<dbReference type="GO" id="GO:0016491">
    <property type="term" value="F:oxidoreductase activity"/>
    <property type="evidence" value="ECO:0007669"/>
    <property type="project" value="UniProtKB-KW"/>
</dbReference>
<dbReference type="EC" id="1.97.1.12" evidence="6"/>
<name>A0A1H6F2W1_9GAMM</name>
<dbReference type="InterPro" id="IPR006665">
    <property type="entry name" value="OmpA-like"/>
</dbReference>
<dbReference type="PANTHER" id="PTHR30329">
    <property type="entry name" value="STATOR ELEMENT OF FLAGELLAR MOTOR COMPLEX"/>
    <property type="match status" value="1"/>
</dbReference>
<dbReference type="GO" id="GO:0009279">
    <property type="term" value="C:cell outer membrane"/>
    <property type="evidence" value="ECO:0007669"/>
    <property type="project" value="UniProtKB-SubCell"/>
</dbReference>
<organism evidence="6 7">
    <name type="scientific">Candidatus Venteria ishoeyi</name>
    <dbReference type="NCBI Taxonomy" id="1899563"/>
    <lineage>
        <taxon>Bacteria</taxon>
        <taxon>Pseudomonadati</taxon>
        <taxon>Pseudomonadota</taxon>
        <taxon>Gammaproteobacteria</taxon>
        <taxon>Thiotrichales</taxon>
        <taxon>Thiotrichaceae</taxon>
        <taxon>Venteria</taxon>
    </lineage>
</organism>
<proteinExistence type="predicted"/>
<evidence type="ECO:0000256" key="4">
    <source>
        <dbReference type="PROSITE-ProRule" id="PRU00473"/>
    </source>
</evidence>
<dbReference type="Pfam" id="PF00691">
    <property type="entry name" value="OmpA"/>
    <property type="match status" value="1"/>
</dbReference>
<dbReference type="PROSITE" id="PS51123">
    <property type="entry name" value="OMPA_2"/>
    <property type="match status" value="1"/>
</dbReference>
<dbReference type="Proteomes" id="UP000236724">
    <property type="component" value="Unassembled WGS sequence"/>
</dbReference>
<comment type="subcellular location">
    <subcellularLocation>
        <location evidence="1">Cell outer membrane</location>
    </subcellularLocation>
</comment>
<dbReference type="InterPro" id="IPR050330">
    <property type="entry name" value="Bact_OuterMem_StrucFunc"/>
</dbReference>
<evidence type="ECO:0000259" key="5">
    <source>
        <dbReference type="PROSITE" id="PS51123"/>
    </source>
</evidence>
<gene>
    <name evidence="6" type="primary">psaB_1</name>
    <name evidence="6" type="ORF">MBHS_00306</name>
</gene>
<evidence type="ECO:0000256" key="3">
    <source>
        <dbReference type="ARBA" id="ARBA00023237"/>
    </source>
</evidence>
<keyword evidence="6" id="KW-0560">Oxidoreductase</keyword>
<dbReference type="AlphaFoldDB" id="A0A1H6F2W1"/>
<dbReference type="InterPro" id="IPR036737">
    <property type="entry name" value="OmpA-like_sf"/>
</dbReference>
<reference evidence="6 7" key="1">
    <citation type="submission" date="2016-10" db="EMBL/GenBank/DDBJ databases">
        <authorList>
            <person name="de Groot N.N."/>
        </authorList>
    </citation>
    <scope>NUCLEOTIDE SEQUENCE [LARGE SCALE GENOMIC DNA]</scope>
    <source>
        <strain evidence="6">MBHS1</strain>
    </source>
</reference>
<dbReference type="RefSeq" id="WP_103918527.1">
    <property type="nucleotide sequence ID" value="NZ_FMSV02000052.1"/>
</dbReference>
<accession>A0A1H6F2W1</accession>
<feature type="domain" description="OmpA-like" evidence="5">
    <location>
        <begin position="41"/>
        <end position="157"/>
    </location>
</feature>
<evidence type="ECO:0000256" key="1">
    <source>
        <dbReference type="ARBA" id="ARBA00004442"/>
    </source>
</evidence>
<dbReference type="Gene3D" id="3.30.1330.60">
    <property type="entry name" value="OmpA-like domain"/>
    <property type="match status" value="1"/>
</dbReference>
<keyword evidence="3" id="KW-0998">Cell outer membrane</keyword>
<evidence type="ECO:0000313" key="6">
    <source>
        <dbReference type="EMBL" id="SEH04460.1"/>
    </source>
</evidence>
<dbReference type="PANTHER" id="PTHR30329:SF21">
    <property type="entry name" value="LIPOPROTEIN YIAD-RELATED"/>
    <property type="match status" value="1"/>
</dbReference>
<evidence type="ECO:0000313" key="7">
    <source>
        <dbReference type="Proteomes" id="UP000236724"/>
    </source>
</evidence>
<dbReference type="PRINTS" id="PR01023">
    <property type="entry name" value="NAFLGMOTY"/>
</dbReference>
<dbReference type="PROSITE" id="PS51257">
    <property type="entry name" value="PROKAR_LIPOPROTEIN"/>
    <property type="match status" value="1"/>
</dbReference>
<dbReference type="SUPFAM" id="SSF103088">
    <property type="entry name" value="OmpA-like"/>
    <property type="match status" value="1"/>
</dbReference>
<protein>
    <submittedName>
        <fullName evidence="6">Photosystem I P700 chlorophyll a apoprotein A2</fullName>
        <ecNumber evidence="6">1.97.1.12</ecNumber>
    </submittedName>
</protein>
<keyword evidence="7" id="KW-1185">Reference proteome</keyword>
<dbReference type="InterPro" id="IPR006664">
    <property type="entry name" value="OMP_bac"/>
</dbReference>
<sequence>MPFKTITIICISILAVSACTPAPVSERRQSSTGAISINDTPRGVSVTIAEGILFQSGKYSLQEDSEPVLARLAKLIQQTDKAIAVEGHTDNIGDRNYNLRLSQRRANTVIKALKAHGIKASRLHAKGYGMGKPVTDNATPAGRQYNRRVEVYMLGERKRNLTFTGAGSDGYFDSTFSSRVRDLENQFRRLPGIGWFF</sequence>
<keyword evidence="2 4" id="KW-0472">Membrane</keyword>
<dbReference type="OrthoDB" id="9815217at2"/>
<evidence type="ECO:0000256" key="2">
    <source>
        <dbReference type="ARBA" id="ARBA00023136"/>
    </source>
</evidence>
<dbReference type="CDD" id="cd07185">
    <property type="entry name" value="OmpA_C-like"/>
    <property type="match status" value="1"/>
</dbReference>
<dbReference type="PRINTS" id="PR01021">
    <property type="entry name" value="OMPADOMAIN"/>
</dbReference>
<dbReference type="EMBL" id="FMSV02000052">
    <property type="protein sequence ID" value="SEH04460.1"/>
    <property type="molecule type" value="Genomic_DNA"/>
</dbReference>